<dbReference type="Pfam" id="PF01126">
    <property type="entry name" value="Heme_oxygenase"/>
    <property type="match status" value="1"/>
</dbReference>
<evidence type="ECO:0000256" key="4">
    <source>
        <dbReference type="PIRSR" id="PIRSR000343-1"/>
    </source>
</evidence>
<dbReference type="GO" id="GO:0006979">
    <property type="term" value="P:response to oxidative stress"/>
    <property type="evidence" value="ECO:0007669"/>
    <property type="project" value="TreeGrafter"/>
</dbReference>
<dbReference type="EMBL" id="CP023445">
    <property type="protein sequence ID" value="ATE54536.1"/>
    <property type="molecule type" value="Genomic_DNA"/>
</dbReference>
<evidence type="ECO:0000256" key="3">
    <source>
        <dbReference type="ARBA" id="ARBA00023004"/>
    </source>
</evidence>
<dbReference type="InterPro" id="IPR016084">
    <property type="entry name" value="Haem_Oase-like_multi-hlx"/>
</dbReference>
<organism evidence="6 7">
    <name type="scientific">Actinosynnema pretiosum</name>
    <dbReference type="NCBI Taxonomy" id="42197"/>
    <lineage>
        <taxon>Bacteria</taxon>
        <taxon>Bacillati</taxon>
        <taxon>Actinomycetota</taxon>
        <taxon>Actinomycetes</taxon>
        <taxon>Pseudonocardiales</taxon>
        <taxon>Pseudonocardiaceae</taxon>
        <taxon>Actinosynnema</taxon>
    </lineage>
</organism>
<feature type="binding site" evidence="4">
    <location>
        <position position="12"/>
    </location>
    <ligand>
        <name>heme b</name>
        <dbReference type="ChEBI" id="CHEBI:60344"/>
    </ligand>
</feature>
<evidence type="ECO:0000313" key="6">
    <source>
        <dbReference type="EMBL" id="ATE54536.1"/>
    </source>
</evidence>
<evidence type="ECO:0000256" key="2">
    <source>
        <dbReference type="ARBA" id="ARBA00022723"/>
    </source>
</evidence>
<name>A0A290Z6B0_9PSEU</name>
<evidence type="ECO:0000313" key="7">
    <source>
        <dbReference type="Proteomes" id="UP000218505"/>
    </source>
</evidence>
<dbReference type="SUPFAM" id="SSF48613">
    <property type="entry name" value="Heme oxygenase-like"/>
    <property type="match status" value="1"/>
</dbReference>
<dbReference type="PRINTS" id="PR00088">
    <property type="entry name" value="HAEMOXYGNASE"/>
</dbReference>
<dbReference type="PIRSF" id="PIRSF000343">
    <property type="entry name" value="Haem_Oase"/>
    <property type="match status" value="1"/>
</dbReference>
<feature type="binding site" description="axial binding residue" evidence="5">
    <location>
        <position position="19"/>
    </location>
    <ligand>
        <name>heme b</name>
        <dbReference type="ChEBI" id="CHEBI:60344"/>
    </ligand>
    <ligandPart>
        <name>Fe</name>
        <dbReference type="ChEBI" id="CHEBI:18248"/>
    </ligandPart>
</feature>
<dbReference type="RefSeq" id="WP_096493778.1">
    <property type="nucleotide sequence ID" value="NZ_CP023445.1"/>
</dbReference>
<evidence type="ECO:0000256" key="1">
    <source>
        <dbReference type="ARBA" id="ARBA00022617"/>
    </source>
</evidence>
<keyword evidence="3 5" id="KW-0408">Iron</keyword>
<evidence type="ECO:0000256" key="5">
    <source>
        <dbReference type="PIRSR" id="PIRSR000343-2"/>
    </source>
</evidence>
<reference evidence="6" key="1">
    <citation type="submission" date="2017-09" db="EMBL/GenBank/DDBJ databases">
        <title>Complete Genome Sequence of ansamitocin-producing Bacterium Actinosynnema pretiosum X47.</title>
        <authorList>
            <person name="Cao G."/>
            <person name="Zong G."/>
            <person name="Zhong C."/>
            <person name="Fu J."/>
        </authorList>
    </citation>
    <scope>NUCLEOTIDE SEQUENCE [LARGE SCALE GENOMIC DNA]</scope>
    <source>
        <strain evidence="6">X47</strain>
    </source>
</reference>
<dbReference type="GO" id="GO:0042167">
    <property type="term" value="P:heme catabolic process"/>
    <property type="evidence" value="ECO:0007669"/>
    <property type="project" value="TreeGrafter"/>
</dbReference>
<dbReference type="PANTHER" id="PTHR10720:SF0">
    <property type="entry name" value="HEME OXYGENASE"/>
    <property type="match status" value="1"/>
</dbReference>
<protein>
    <submittedName>
        <fullName evidence="6">Biliverdin-producing heme oxygenase</fullName>
    </submittedName>
</protein>
<dbReference type="Gene3D" id="1.20.910.10">
    <property type="entry name" value="Heme oxygenase-like"/>
    <property type="match status" value="1"/>
</dbReference>
<dbReference type="AlphaFoldDB" id="A0A290Z6B0"/>
<proteinExistence type="predicted"/>
<dbReference type="GO" id="GO:0004392">
    <property type="term" value="F:heme oxygenase (decyclizing) activity"/>
    <property type="evidence" value="ECO:0007669"/>
    <property type="project" value="InterPro"/>
</dbReference>
<dbReference type="Proteomes" id="UP000218505">
    <property type="component" value="Chromosome"/>
</dbReference>
<keyword evidence="1 4" id="KW-0349">Heme</keyword>
<dbReference type="GO" id="GO:0006788">
    <property type="term" value="P:heme oxidation"/>
    <property type="evidence" value="ECO:0007669"/>
    <property type="project" value="InterPro"/>
</dbReference>
<dbReference type="InterPro" id="IPR016053">
    <property type="entry name" value="Haem_Oase-like"/>
</dbReference>
<dbReference type="KEGG" id="apre:CNX65_15560"/>
<gene>
    <name evidence="6" type="ORF">CNX65_15560</name>
</gene>
<keyword evidence="7" id="KW-1185">Reference proteome</keyword>
<dbReference type="GO" id="GO:0020037">
    <property type="term" value="F:heme binding"/>
    <property type="evidence" value="ECO:0007669"/>
    <property type="project" value="TreeGrafter"/>
</dbReference>
<dbReference type="PANTHER" id="PTHR10720">
    <property type="entry name" value="HEME OXYGENASE"/>
    <property type="match status" value="1"/>
</dbReference>
<sequence>MDTATPFSAELRAATRKEHERAERTGYMEALLGERLDLGAYTRLAEQYYFIYGALEERADALADDPVASRFTEPELRRVPALEQDLAHLIGPDWRERIAPVPATESYVRRIREAGRWSGGFVAHHYTRYLGDVAGGQVIRRLLAQRYGLVDAGAAFYRFDVVGGLPGFRKRYRDSLDTAGWGQVERERVIVETCVAFECNVAVFNALASELDLGSAA</sequence>
<dbReference type="CDD" id="cd19165">
    <property type="entry name" value="HemeO"/>
    <property type="match status" value="1"/>
</dbReference>
<feature type="binding site" evidence="4">
    <location>
        <position position="126"/>
    </location>
    <ligand>
        <name>heme b</name>
        <dbReference type="ChEBI" id="CHEBI:60344"/>
    </ligand>
</feature>
<feature type="binding site" evidence="4">
    <location>
        <position position="173"/>
    </location>
    <ligand>
        <name>heme b</name>
        <dbReference type="ChEBI" id="CHEBI:60344"/>
    </ligand>
</feature>
<dbReference type="GO" id="GO:0046872">
    <property type="term" value="F:metal ion binding"/>
    <property type="evidence" value="ECO:0007669"/>
    <property type="project" value="UniProtKB-KW"/>
</dbReference>
<keyword evidence="2 5" id="KW-0479">Metal-binding</keyword>
<dbReference type="InterPro" id="IPR002051">
    <property type="entry name" value="Haem_Oase"/>
</dbReference>
<accession>A0A290Z6B0</accession>